<organism evidence="2 3">
    <name type="scientific">Acipenser oxyrinchus oxyrinchus</name>
    <dbReference type="NCBI Taxonomy" id="40147"/>
    <lineage>
        <taxon>Eukaryota</taxon>
        <taxon>Metazoa</taxon>
        <taxon>Chordata</taxon>
        <taxon>Craniata</taxon>
        <taxon>Vertebrata</taxon>
        <taxon>Euteleostomi</taxon>
        <taxon>Actinopterygii</taxon>
        <taxon>Chondrostei</taxon>
        <taxon>Acipenseriformes</taxon>
        <taxon>Acipenseridae</taxon>
        <taxon>Acipenser</taxon>
    </lineage>
</organism>
<reference evidence="2" key="1">
    <citation type="submission" date="2022-02" db="EMBL/GenBank/DDBJ databases">
        <title>Atlantic sturgeon de novo genome assembly.</title>
        <authorList>
            <person name="Stock M."/>
            <person name="Klopp C."/>
            <person name="Guiguen Y."/>
            <person name="Cabau C."/>
            <person name="Parinello H."/>
            <person name="Santidrian Yebra-Pimentel E."/>
            <person name="Kuhl H."/>
            <person name="Dirks R.P."/>
            <person name="Guessner J."/>
            <person name="Wuertz S."/>
            <person name="Du K."/>
            <person name="Schartl M."/>
        </authorList>
    </citation>
    <scope>NUCLEOTIDE SEQUENCE</scope>
    <source>
        <strain evidence="2">STURGEONOMICS-FGT-2020</strain>
        <tissue evidence="2">Whole blood</tissue>
    </source>
</reference>
<dbReference type="Proteomes" id="UP001230051">
    <property type="component" value="Unassembled WGS sequence"/>
</dbReference>
<feature type="domain" description="Spatacsin C-terminal" evidence="1">
    <location>
        <begin position="2100"/>
        <end position="2388"/>
    </location>
</feature>
<dbReference type="InterPro" id="IPR028103">
    <property type="entry name" value="Spatacsin"/>
</dbReference>
<dbReference type="GO" id="GO:0045202">
    <property type="term" value="C:synapse"/>
    <property type="evidence" value="ECO:0007669"/>
    <property type="project" value="TreeGrafter"/>
</dbReference>
<evidence type="ECO:0000313" key="3">
    <source>
        <dbReference type="Proteomes" id="UP001230051"/>
    </source>
</evidence>
<dbReference type="PANTHER" id="PTHR13650:SF0">
    <property type="entry name" value="SPATACSIN"/>
    <property type="match status" value="1"/>
</dbReference>
<keyword evidence="3" id="KW-1185">Reference proteome</keyword>
<dbReference type="EMBL" id="JAGXEW010000019">
    <property type="protein sequence ID" value="KAK1160878.1"/>
    <property type="molecule type" value="Genomic_DNA"/>
</dbReference>
<evidence type="ECO:0000259" key="1">
    <source>
        <dbReference type="Pfam" id="PF14649"/>
    </source>
</evidence>
<comment type="caution">
    <text evidence="2">The sequence shown here is derived from an EMBL/GenBank/DDBJ whole genome shotgun (WGS) entry which is preliminary data.</text>
</comment>
<dbReference type="Pfam" id="PF14649">
    <property type="entry name" value="Spatacsin_C"/>
    <property type="match status" value="1"/>
</dbReference>
<protein>
    <submittedName>
        <fullName evidence="2">Spatacsin-like</fullName>
    </submittedName>
</protein>
<dbReference type="GO" id="GO:0030425">
    <property type="term" value="C:dendrite"/>
    <property type="evidence" value="ECO:0007669"/>
    <property type="project" value="TreeGrafter"/>
</dbReference>
<sequence length="2446" mass="277075">MFNDSVFKNGGLEVLLLSEQACCKNVKHTLKAKVTKGFSTLCCLNANKGLAFTDIFDSGQQCNERSVEGNFTNFIWEDSLAADECTLRLLALGADNELCLYELEGEDEDGDAGPITVLCSCTEQTLRQLVETKQLSLSSSLSLRLLSYKNNKAFVLLNNCILLHLLFSETGAEPEVLNCSTIGVLPQALERIADCQICTGVLFVLDNTGHIYIYDTAHGQHLASVDLCLYQTSLVEQNEDLCSLSSFALLKVSHDLTTAVAVTCFNSAICVNFNDYFSKYPEHLLCVRAPDQLPLKGLDAVDEDDLSSSDYSRTLLGVSFQTNRSWAAQLSVLYNNGKASSSSDCTTKLCAPWYHRLPSAEPNKHSDLTKSQVSATVSNYTASVLSWAARKKTGRSSEPLPGKRQGFVQLQGLRERMTPATVSVSEFTVLLTLVSSDDTAVTIALWDLQAQDVTYHHLDPGCAPVQCSGEEQLCLVMKESGLSVILFGVTQEELLTRLMIHGSAGTVDSLCHLNGWGRCCIPAHALEAGLKNRQLDTVDFFLKSKENILCPPAGYTLPEQPGTTPTHLQLKNVEDLRPALTLLSSAIKDNDSEAQSKQFSEQLLNMTLTFLNKQVREILINAEELNEDLQKCVDILSNYISELRTFMKKFPRPQPGENEPWHGGDGSHLEIERLQEWQKLSSADVIRSAIMSNCIPEAQAFFRSRQNKAERLEELQQTGLSLAYECLLGRELKEASELLRNMGFNVKKQLHSICFYTDDRDLQNFLVDNLQKQNYLSDREIAMVEFIKQVEGLCLSPAKRSKDIEPNVIPLQMEQNDPKYKTILDKNVNSQDHLQHTEISTILLDWARWWDKNIQENILLSRTSKEGLQSCDPEVLWMHLTSLHDRQRVHDWVETFKPLADEPSDQSQWPALTAEIVNRCTLCSGRMRNEILDMLARRGVFIPSEQADLEQLLVRLGHAGGVMQETPPVPGYHSSDGLDFHSHFIHYCLENGLRYLLCVYLEYYQLNQSNCPILEDEDLYETHPWFELLVKIQEIIKNPTDPSIIFQSSLTNAQILIPSNQASVSSMLLEGHTLLGLATIMFSPGGFDQVVSPKEEEDDSLWKVDPQLLKMALAPYPKLKSALFPQTTPRGIPPPDISVYHLVQSLFPFDPSRQFGWQSANTLATVDTSSELPHFSCLDLVNKYAVTERLDFLYYLRHGRPSFAFGTFLVQQLSKNNSTAREQITQAAIEAYKMGLIYFDEPPVAAACVCFYELLGISSLKFRVDLKVANLILKHWTRSTEESQNPLLRESLAEKLHKLVETEKQTAEELLIHLEAAVLDNLERRSISRTSYESGQEWSLVAEFCRLHAVTLSTAYLQDCARQNEWLQFLAFIQLHNYQPEQVKALLKEFSPALQDHLSMAFENLQFVPPNDEENDQGHPEAARPVLQNKKERPQDLFQALLLSQDQPSPWRYLLSEAMGQRCPVLSVLAACVQDSEILQCLCVWVLSSVDDVTIAEATSHIRECVEHHEWSLHDLSLIWKVLVRRQRIKSLIRGFQLFQKDSPLVYMLQMYELCNDYKNYSEAKSKLLEFQKCLISLKTMSPKAPAVIPLQWLEVQASSLLHLMMQQCRTQYELRKLLQLLADMDSILKTNGPDFKKLSILSEILQDTRISISLPDLASSPAESLQNECRRVLGRLLEEGLFPLARRVAELAELPIDSLVIQELIQELQTLKEHRQWERKETRIKFWRKCNNRFQSNGINSVAVSEFFLAQAEAMQMEESPLETRILSLQEKWLLLTMAGHWLARQDPVPVEQLEEMEKRIWLCRIHQETLLTATESSATFFRPVSVAGDCSFDVLIKEFSFSKLGVLNCPKYLKLEGLPAKEASETRLDATEREALASLIGKLLDGGCIHEASRVCRYFDLFHRDVSLVLHCRALASGEAERGDLHPAIQVILTAGSTMGLEGGTRRKHIPGTVSLDSCSSFVVVLQPEDQFIKELQILADECHHGKNYCRQVLSLFQLSQELGCSYSEISAQDWETVLREVLWSQQPDRYKRAQAFITIQGMETEAVAELVSGEVVQALLSSAEGADTALRQKQIYNPGNGKEAFLQLAKLCQDPNLVGTKLLDKISSIPHGELACTVDLLVLAHDCFSLTCHMEGIVRVLQAARHLCHNHLAPSEKYSLMVRLLTGIGRYNDMTYIFDLLHQNHRFEMLLRKKLESNATLKTALLDYIKRCHPGDSEKHNMVALCFSMCREIGENHEGAARTQLKLIESQPWTATTELKKSLVKVLTLLKDAAESYSKDCCARQALRCVKLAKLVTLQLHFLNNSQDRRLINLPRQDLLEAMISLPFFYQAFVVAEAYDFIPDWAEVLYQQVIVRGDFTYLEEFKQQRLLQASLFEEISRKFKQHQQHPDTTASQNLKKLLKYCEDIYIYYKLAYEHKFFDVANMLLQDNKTSCYLNDKLAS</sequence>
<dbReference type="GO" id="GO:0007409">
    <property type="term" value="P:axonogenesis"/>
    <property type="evidence" value="ECO:0007669"/>
    <property type="project" value="TreeGrafter"/>
</dbReference>
<accession>A0AAD8FYJ1</accession>
<evidence type="ECO:0000313" key="2">
    <source>
        <dbReference type="EMBL" id="KAK1160878.1"/>
    </source>
</evidence>
<dbReference type="GO" id="GO:0030424">
    <property type="term" value="C:axon"/>
    <property type="evidence" value="ECO:0007669"/>
    <property type="project" value="TreeGrafter"/>
</dbReference>
<dbReference type="PANTHER" id="PTHR13650">
    <property type="entry name" value="SPATACSIN"/>
    <property type="match status" value="1"/>
</dbReference>
<dbReference type="InterPro" id="IPR028107">
    <property type="entry name" value="Spatacsin_C_dom"/>
</dbReference>
<dbReference type="GO" id="GO:0005737">
    <property type="term" value="C:cytoplasm"/>
    <property type="evidence" value="ECO:0007669"/>
    <property type="project" value="TreeGrafter"/>
</dbReference>
<dbReference type="GO" id="GO:0007268">
    <property type="term" value="P:chemical synaptic transmission"/>
    <property type="evidence" value="ECO:0007669"/>
    <property type="project" value="TreeGrafter"/>
</dbReference>
<gene>
    <name evidence="2" type="primary">SPG11</name>
    <name evidence="2" type="ORF">AOXY_G19710</name>
</gene>
<name>A0AAD8FYJ1_ACIOX</name>
<dbReference type="GO" id="GO:0048489">
    <property type="term" value="P:synaptic vesicle transport"/>
    <property type="evidence" value="ECO:0007669"/>
    <property type="project" value="TreeGrafter"/>
</dbReference>
<dbReference type="GO" id="GO:0008088">
    <property type="term" value="P:axo-dendritic transport"/>
    <property type="evidence" value="ECO:0007669"/>
    <property type="project" value="TreeGrafter"/>
</dbReference>
<proteinExistence type="predicted"/>